<evidence type="ECO:0000256" key="2">
    <source>
        <dbReference type="ARBA" id="ARBA00024867"/>
    </source>
</evidence>
<dbReference type="GO" id="GO:0003677">
    <property type="term" value="F:DNA binding"/>
    <property type="evidence" value="ECO:0007669"/>
    <property type="project" value="UniProtKB-KW"/>
</dbReference>
<keyword evidence="3" id="KW-0597">Phosphoprotein</keyword>
<dbReference type="PROSITE" id="PS50930">
    <property type="entry name" value="HTH_LYTTR"/>
    <property type="match status" value="1"/>
</dbReference>
<dbReference type="RefSeq" id="WP_281095763.1">
    <property type="nucleotide sequence ID" value="NZ_JARYZI010000019.1"/>
</dbReference>
<dbReference type="PROSITE" id="PS50110">
    <property type="entry name" value="RESPONSE_REGULATORY"/>
    <property type="match status" value="1"/>
</dbReference>
<sequence length="237" mass="28109">MINIRIAIVEDDSQCVKVFRELLDKYSQKKNYNFIVEWFKNGMDFISDYEPIYDIVFLDINMPHLDGIETAKMLREQDNNVALIFMTNLVQYAVKGYEFNALDFMVKPLKSFDLEMKLNKAIDFTMSNHDRSILLNMGDVLKKISVFDLLYIEVINHTLIYHTEKSVYKVYGQLKKIEEELVNLNFYRCNNSYLINLRHVMEIHGDYIVVGKDRVPLSRRKKKEFMIKLAEFMGQQL</sequence>
<dbReference type="SMART" id="SM00850">
    <property type="entry name" value="LytTR"/>
    <property type="match status" value="1"/>
</dbReference>
<feature type="domain" description="Response regulatory" evidence="4">
    <location>
        <begin position="5"/>
        <end position="122"/>
    </location>
</feature>
<dbReference type="EMBL" id="JARYZI010000019">
    <property type="protein sequence ID" value="MDH8679869.1"/>
    <property type="molecule type" value="Genomic_DNA"/>
</dbReference>
<dbReference type="InterPro" id="IPR011006">
    <property type="entry name" value="CheY-like_superfamily"/>
</dbReference>
<dbReference type="Pfam" id="PF00072">
    <property type="entry name" value="Response_reg"/>
    <property type="match status" value="1"/>
</dbReference>
<dbReference type="Proteomes" id="UP001158045">
    <property type="component" value="Unassembled WGS sequence"/>
</dbReference>
<reference evidence="6 7" key="1">
    <citation type="submission" date="2023-04" db="EMBL/GenBank/DDBJ databases">
        <title>Fusibacter bizertensis strain WBS, isolated from littoral bottom sediments of the Arctic seas - biochemical and genomic analysis.</title>
        <authorList>
            <person name="Brioukhanov A.L."/>
        </authorList>
    </citation>
    <scope>NUCLEOTIDE SEQUENCE [LARGE SCALE GENOMIC DNA]</scope>
    <source>
        <strain evidence="6 7">WBS</strain>
    </source>
</reference>
<dbReference type="Gene3D" id="2.40.50.1020">
    <property type="entry name" value="LytTr DNA-binding domain"/>
    <property type="match status" value="1"/>
</dbReference>
<dbReference type="SUPFAM" id="SSF52172">
    <property type="entry name" value="CheY-like"/>
    <property type="match status" value="1"/>
</dbReference>
<name>A0ABT6NHG5_9FIRM</name>
<comment type="function">
    <text evidence="2">May play the central regulatory role in sporulation. It may be an element of the effector pathway responsible for the activation of sporulation genes in response to nutritional stress. Spo0A may act in concert with spo0H (a sigma factor) to control the expression of some genes that are critical to the sporulation process.</text>
</comment>
<dbReference type="InterPro" id="IPR046947">
    <property type="entry name" value="LytR-like"/>
</dbReference>
<dbReference type="Gene3D" id="3.40.50.2300">
    <property type="match status" value="1"/>
</dbReference>
<protein>
    <recommendedName>
        <fullName evidence="1">Stage 0 sporulation protein A homolog</fullName>
    </recommendedName>
</protein>
<evidence type="ECO:0000256" key="3">
    <source>
        <dbReference type="PROSITE-ProRule" id="PRU00169"/>
    </source>
</evidence>
<dbReference type="SMART" id="SM00448">
    <property type="entry name" value="REC"/>
    <property type="match status" value="1"/>
</dbReference>
<accession>A0ABT6NHG5</accession>
<evidence type="ECO:0000313" key="7">
    <source>
        <dbReference type="Proteomes" id="UP001158045"/>
    </source>
</evidence>
<dbReference type="InterPro" id="IPR007492">
    <property type="entry name" value="LytTR_DNA-bd_dom"/>
</dbReference>
<evidence type="ECO:0000259" key="5">
    <source>
        <dbReference type="PROSITE" id="PS50930"/>
    </source>
</evidence>
<comment type="caution">
    <text evidence="6">The sequence shown here is derived from an EMBL/GenBank/DDBJ whole genome shotgun (WGS) entry which is preliminary data.</text>
</comment>
<feature type="modified residue" description="4-aspartylphosphate" evidence="3">
    <location>
        <position position="59"/>
    </location>
</feature>
<organism evidence="6 7">
    <name type="scientific">Fusibacter bizertensis</name>
    <dbReference type="NCBI Taxonomy" id="1488331"/>
    <lineage>
        <taxon>Bacteria</taxon>
        <taxon>Bacillati</taxon>
        <taxon>Bacillota</taxon>
        <taxon>Clostridia</taxon>
        <taxon>Eubacteriales</taxon>
        <taxon>Eubacteriales Family XII. Incertae Sedis</taxon>
        <taxon>Fusibacter</taxon>
    </lineage>
</organism>
<keyword evidence="6" id="KW-0238">DNA-binding</keyword>
<gene>
    <name evidence="6" type="ORF">QE109_17110</name>
</gene>
<evidence type="ECO:0000256" key="1">
    <source>
        <dbReference type="ARBA" id="ARBA00018672"/>
    </source>
</evidence>
<dbReference type="Pfam" id="PF04397">
    <property type="entry name" value="LytTR"/>
    <property type="match status" value="1"/>
</dbReference>
<keyword evidence="7" id="KW-1185">Reference proteome</keyword>
<feature type="domain" description="HTH LytTR-type" evidence="5">
    <location>
        <begin position="133"/>
        <end position="231"/>
    </location>
</feature>
<dbReference type="PANTHER" id="PTHR37299:SF1">
    <property type="entry name" value="STAGE 0 SPORULATION PROTEIN A HOMOLOG"/>
    <property type="match status" value="1"/>
</dbReference>
<proteinExistence type="predicted"/>
<evidence type="ECO:0000259" key="4">
    <source>
        <dbReference type="PROSITE" id="PS50110"/>
    </source>
</evidence>
<dbReference type="InterPro" id="IPR001789">
    <property type="entry name" value="Sig_transdc_resp-reg_receiver"/>
</dbReference>
<evidence type="ECO:0000313" key="6">
    <source>
        <dbReference type="EMBL" id="MDH8679869.1"/>
    </source>
</evidence>
<dbReference type="PANTHER" id="PTHR37299">
    <property type="entry name" value="TRANSCRIPTIONAL REGULATOR-RELATED"/>
    <property type="match status" value="1"/>
</dbReference>